<feature type="chain" id="PRO_5032286336" description="Short-chain collagen C4-like" evidence="2">
    <location>
        <begin position="20"/>
        <end position="256"/>
    </location>
</feature>
<accession>A0A8B6BR11</accession>
<feature type="coiled-coil region" evidence="1">
    <location>
        <begin position="39"/>
        <end position="66"/>
    </location>
</feature>
<evidence type="ECO:0000256" key="1">
    <source>
        <dbReference type="SAM" id="Coils"/>
    </source>
</evidence>
<dbReference type="GO" id="GO:0005615">
    <property type="term" value="C:extracellular space"/>
    <property type="evidence" value="ECO:0007669"/>
    <property type="project" value="TreeGrafter"/>
</dbReference>
<evidence type="ECO:0000256" key="2">
    <source>
        <dbReference type="SAM" id="SignalP"/>
    </source>
</evidence>
<keyword evidence="4" id="KW-1185">Reference proteome</keyword>
<organism evidence="3 4">
    <name type="scientific">Mytilus galloprovincialis</name>
    <name type="common">Mediterranean mussel</name>
    <dbReference type="NCBI Taxonomy" id="29158"/>
    <lineage>
        <taxon>Eukaryota</taxon>
        <taxon>Metazoa</taxon>
        <taxon>Spiralia</taxon>
        <taxon>Lophotrochozoa</taxon>
        <taxon>Mollusca</taxon>
        <taxon>Bivalvia</taxon>
        <taxon>Autobranchia</taxon>
        <taxon>Pteriomorphia</taxon>
        <taxon>Mytilida</taxon>
        <taxon>Mytiloidea</taxon>
        <taxon>Mytilidae</taxon>
        <taxon>Mytilinae</taxon>
        <taxon>Mytilus</taxon>
    </lineage>
</organism>
<evidence type="ECO:0008006" key="5">
    <source>
        <dbReference type="Google" id="ProtNLM"/>
    </source>
</evidence>
<name>A0A8B6BR11_MYTGA</name>
<dbReference type="InterPro" id="IPR051077">
    <property type="entry name" value="Ca-dependent_lectin"/>
</dbReference>
<sequence>MSQVTWISVFCMCIAIIECSDKHAKRLLLNDPDVVEKRFNQLELEIQNLKSEVVSLKTESQQKTARISQLEAGQSSSGSFYTRWGRKSCPGNGTELIYTGISAGAWYDYAGSAVDFLCLPHDPDVIQSDLRKSVHYKDFLYGAEYQGDYFGTNTNANDVPCAVCRAKHASSTLMIPGKTTCSGSLKLEYNGRLASGHYSYQGNSQYVCMDMNPEVLENGSANDNGKLFVGVQTKCGSLRCPPYQDNVMVPCVVCSG</sequence>
<feature type="signal peptide" evidence="2">
    <location>
        <begin position="1"/>
        <end position="19"/>
    </location>
</feature>
<dbReference type="Proteomes" id="UP000596742">
    <property type="component" value="Unassembled WGS sequence"/>
</dbReference>
<dbReference type="PANTHER" id="PTHR24024:SF18">
    <property type="entry name" value="SHORT-CHAIN COLLAGEN C4-LIKE"/>
    <property type="match status" value="1"/>
</dbReference>
<protein>
    <recommendedName>
        <fullName evidence="5">Short-chain collagen C4-like</fullName>
    </recommendedName>
</protein>
<dbReference type="EMBL" id="UYJE01000507">
    <property type="protein sequence ID" value="VDH93750.1"/>
    <property type="molecule type" value="Genomic_DNA"/>
</dbReference>
<comment type="caution">
    <text evidence="3">The sequence shown here is derived from an EMBL/GenBank/DDBJ whole genome shotgun (WGS) entry which is preliminary data.</text>
</comment>
<dbReference type="AlphaFoldDB" id="A0A8B6BR11"/>
<evidence type="ECO:0000313" key="4">
    <source>
        <dbReference type="Proteomes" id="UP000596742"/>
    </source>
</evidence>
<keyword evidence="2" id="KW-0732">Signal</keyword>
<gene>
    <name evidence="3" type="ORF">MGAL_10B005831</name>
</gene>
<proteinExistence type="predicted"/>
<keyword evidence="1" id="KW-0175">Coiled coil</keyword>
<dbReference type="PANTHER" id="PTHR24024">
    <property type="entry name" value="PULMONARY SURFACTANT-ASSOCIATED PROTEIN A"/>
    <property type="match status" value="1"/>
</dbReference>
<dbReference type="OrthoDB" id="6086925at2759"/>
<evidence type="ECO:0000313" key="3">
    <source>
        <dbReference type="EMBL" id="VDH93750.1"/>
    </source>
</evidence>
<reference evidence="3" key="1">
    <citation type="submission" date="2018-11" db="EMBL/GenBank/DDBJ databases">
        <authorList>
            <person name="Alioto T."/>
            <person name="Alioto T."/>
        </authorList>
    </citation>
    <scope>NUCLEOTIDE SEQUENCE</scope>
</reference>